<gene>
    <name evidence="2" type="ORF">K490DRAFT_57753</name>
</gene>
<dbReference type="Proteomes" id="UP000799776">
    <property type="component" value="Unassembled WGS sequence"/>
</dbReference>
<comment type="caution">
    <text evidence="2">The sequence shown here is derived from an EMBL/GenBank/DDBJ whole genome shotgun (WGS) entry which is preliminary data.</text>
</comment>
<feature type="compositionally biased region" description="Basic and acidic residues" evidence="1">
    <location>
        <begin position="125"/>
        <end position="146"/>
    </location>
</feature>
<sequence>MEPESQIEAQTTDTAEHSTSTHVQVIPNTDRNFSISLGNSSSIVDDTKTYTSARSELFEAAHVLKDEYFTNEDDYANHSVFIITDSGGSVIEFDSPELWEWSVQDEVVLNERKEEFNAKHQRSHERKEAKLKQREGADRAKLEKRTEETLMKSRDKGVVKVVGKQRKAHEAAKMGPYDRTGLVEGI</sequence>
<evidence type="ECO:0000313" key="3">
    <source>
        <dbReference type="Proteomes" id="UP000799776"/>
    </source>
</evidence>
<accession>A0A9P4LYZ2</accession>
<evidence type="ECO:0000256" key="1">
    <source>
        <dbReference type="SAM" id="MobiDB-lite"/>
    </source>
</evidence>
<protein>
    <submittedName>
        <fullName evidence="2">Uncharacterized protein</fullName>
    </submittedName>
</protein>
<dbReference type="AlphaFoldDB" id="A0A9P4LYZ2"/>
<dbReference type="EMBL" id="ML978724">
    <property type="protein sequence ID" value="KAF2086458.1"/>
    <property type="molecule type" value="Genomic_DNA"/>
</dbReference>
<name>A0A9P4LYZ2_9PEZI</name>
<keyword evidence="3" id="KW-1185">Reference proteome</keyword>
<feature type="compositionally biased region" description="Polar residues" evidence="1">
    <location>
        <begin position="7"/>
        <end position="22"/>
    </location>
</feature>
<feature type="region of interest" description="Disordered" evidence="1">
    <location>
        <begin position="1"/>
        <end position="22"/>
    </location>
</feature>
<feature type="region of interest" description="Disordered" evidence="1">
    <location>
        <begin position="118"/>
        <end position="146"/>
    </location>
</feature>
<organism evidence="2 3">
    <name type="scientific">Saccharata proteae CBS 121410</name>
    <dbReference type="NCBI Taxonomy" id="1314787"/>
    <lineage>
        <taxon>Eukaryota</taxon>
        <taxon>Fungi</taxon>
        <taxon>Dikarya</taxon>
        <taxon>Ascomycota</taxon>
        <taxon>Pezizomycotina</taxon>
        <taxon>Dothideomycetes</taxon>
        <taxon>Dothideomycetes incertae sedis</taxon>
        <taxon>Botryosphaeriales</taxon>
        <taxon>Saccharataceae</taxon>
        <taxon>Saccharata</taxon>
    </lineage>
</organism>
<reference evidence="2" key="1">
    <citation type="journal article" date="2020" name="Stud. Mycol.">
        <title>101 Dothideomycetes genomes: a test case for predicting lifestyles and emergence of pathogens.</title>
        <authorList>
            <person name="Haridas S."/>
            <person name="Albert R."/>
            <person name="Binder M."/>
            <person name="Bloem J."/>
            <person name="Labutti K."/>
            <person name="Salamov A."/>
            <person name="Andreopoulos B."/>
            <person name="Baker S."/>
            <person name="Barry K."/>
            <person name="Bills G."/>
            <person name="Bluhm B."/>
            <person name="Cannon C."/>
            <person name="Castanera R."/>
            <person name="Culley D."/>
            <person name="Daum C."/>
            <person name="Ezra D."/>
            <person name="Gonzalez J."/>
            <person name="Henrissat B."/>
            <person name="Kuo A."/>
            <person name="Liang C."/>
            <person name="Lipzen A."/>
            <person name="Lutzoni F."/>
            <person name="Magnuson J."/>
            <person name="Mondo S."/>
            <person name="Nolan M."/>
            <person name="Ohm R."/>
            <person name="Pangilinan J."/>
            <person name="Park H.-J."/>
            <person name="Ramirez L."/>
            <person name="Alfaro M."/>
            <person name="Sun H."/>
            <person name="Tritt A."/>
            <person name="Yoshinaga Y."/>
            <person name="Zwiers L.-H."/>
            <person name="Turgeon B."/>
            <person name="Goodwin S."/>
            <person name="Spatafora J."/>
            <person name="Crous P."/>
            <person name="Grigoriev I."/>
        </authorList>
    </citation>
    <scope>NUCLEOTIDE SEQUENCE</scope>
    <source>
        <strain evidence="2">CBS 121410</strain>
    </source>
</reference>
<proteinExistence type="predicted"/>
<evidence type="ECO:0000313" key="2">
    <source>
        <dbReference type="EMBL" id="KAF2086458.1"/>
    </source>
</evidence>